<dbReference type="Proteomes" id="UP000023435">
    <property type="component" value="Unassembled WGS sequence"/>
</dbReference>
<name>A0A120AFR9_9GAMM</name>
<dbReference type="AlphaFoldDB" id="A0A120AFR9"/>
<feature type="chain" id="PRO_5007163625" evidence="2">
    <location>
        <begin position="20"/>
        <end position="214"/>
    </location>
</feature>
<keyword evidence="2" id="KW-0732">Signal</keyword>
<dbReference type="EMBL" id="JAJA02000001">
    <property type="protein sequence ID" value="KWS03455.1"/>
    <property type="molecule type" value="Genomic_DNA"/>
</dbReference>
<gene>
    <name evidence="3" type="ORF">AZ78_1002</name>
</gene>
<dbReference type="RefSeq" id="WP_036112682.1">
    <property type="nucleotide sequence ID" value="NZ_JAJA02000001.1"/>
</dbReference>
<evidence type="ECO:0000313" key="3">
    <source>
        <dbReference type="EMBL" id="KWS03455.1"/>
    </source>
</evidence>
<feature type="compositionally biased region" description="Polar residues" evidence="1">
    <location>
        <begin position="57"/>
        <end position="78"/>
    </location>
</feature>
<accession>A0A120AFR9</accession>
<proteinExistence type="predicted"/>
<dbReference type="PROSITE" id="PS51257">
    <property type="entry name" value="PROKAR_LIPOPROTEIN"/>
    <property type="match status" value="1"/>
</dbReference>
<reference evidence="3 4" key="1">
    <citation type="journal article" date="2014" name="Genome Announc.">
        <title>Draft Genome Sequence of Lysobacter capsici AZ78, a Bacterium Antagonistic to Plant-Pathogenic Oomycetes.</title>
        <authorList>
            <person name="Puopolo G."/>
            <person name="Sonego P."/>
            <person name="Engelen K."/>
            <person name="Pertot I."/>
        </authorList>
    </citation>
    <scope>NUCLEOTIDE SEQUENCE [LARGE SCALE GENOMIC DNA]</scope>
    <source>
        <strain evidence="3 4">AZ78</strain>
    </source>
</reference>
<comment type="caution">
    <text evidence="3">The sequence shown here is derived from an EMBL/GenBank/DDBJ whole genome shotgun (WGS) entry which is preliminary data.</text>
</comment>
<evidence type="ECO:0000256" key="2">
    <source>
        <dbReference type="SAM" id="SignalP"/>
    </source>
</evidence>
<evidence type="ECO:0000313" key="4">
    <source>
        <dbReference type="Proteomes" id="UP000023435"/>
    </source>
</evidence>
<feature type="region of interest" description="Disordered" evidence="1">
    <location>
        <begin position="33"/>
        <end position="95"/>
    </location>
</feature>
<sequence>MSPRLSRLLLIIGLSLAIAGCDSINRAFEYASRPADDKSAQTPPPADTMAAPDRSTPAAQQPTAQNTGAPNTGASAPTQPIAGARRATPPRGVEPVVPIVPVVPVEAPDTRPGGEAGLALGVREGYLREARNSDRNEWLATQKPGDARGGSSAFAMHNAYVVLKPYRVPSGLYGAHSATFYVPRGVPRPTGELGHSVIYDFNTRTCAGLPCNLD</sequence>
<keyword evidence="4" id="KW-1185">Reference proteome</keyword>
<evidence type="ECO:0000256" key="1">
    <source>
        <dbReference type="SAM" id="MobiDB-lite"/>
    </source>
</evidence>
<feature type="signal peptide" evidence="2">
    <location>
        <begin position="1"/>
        <end position="19"/>
    </location>
</feature>
<dbReference type="OrthoDB" id="5523842at2"/>
<protein>
    <submittedName>
        <fullName evidence="3">Uncharacterized protein</fullName>
    </submittedName>
</protein>
<organism evidence="3 4">
    <name type="scientific">Lysobacter capsici AZ78</name>
    <dbReference type="NCBI Taxonomy" id="1444315"/>
    <lineage>
        <taxon>Bacteria</taxon>
        <taxon>Pseudomonadati</taxon>
        <taxon>Pseudomonadota</taxon>
        <taxon>Gammaproteobacteria</taxon>
        <taxon>Lysobacterales</taxon>
        <taxon>Lysobacteraceae</taxon>
        <taxon>Lysobacter</taxon>
    </lineage>
</organism>